<dbReference type="Proteomes" id="UP001595696">
    <property type="component" value="Unassembled WGS sequence"/>
</dbReference>
<keyword evidence="2" id="KW-0732">Signal</keyword>
<dbReference type="RefSeq" id="WP_378616491.1">
    <property type="nucleotide sequence ID" value="NZ_JBHSAX010000033.1"/>
</dbReference>
<reference evidence="4" key="1">
    <citation type="journal article" date="2019" name="Int. J. Syst. Evol. Microbiol.">
        <title>The Global Catalogue of Microorganisms (GCM) 10K type strain sequencing project: providing services to taxonomists for standard genome sequencing and annotation.</title>
        <authorList>
            <consortium name="The Broad Institute Genomics Platform"/>
            <consortium name="The Broad Institute Genome Sequencing Center for Infectious Disease"/>
            <person name="Wu L."/>
            <person name="Ma J."/>
        </authorList>
    </citation>
    <scope>NUCLEOTIDE SEQUENCE [LARGE SCALE GENOMIC DNA]</scope>
    <source>
        <strain evidence="4">CGMCC 4.7330</strain>
    </source>
</reference>
<name>A0ABV8E1N9_9NOCA</name>
<dbReference type="PROSITE" id="PS51257">
    <property type="entry name" value="PROKAR_LIPOPROTEIN"/>
    <property type="match status" value="1"/>
</dbReference>
<dbReference type="SUPFAM" id="SSF55486">
    <property type="entry name" value="Metalloproteases ('zincins'), catalytic domain"/>
    <property type="match status" value="1"/>
</dbReference>
<feature type="compositionally biased region" description="Basic and acidic residues" evidence="1">
    <location>
        <begin position="58"/>
        <end position="68"/>
    </location>
</feature>
<organism evidence="3 4">
    <name type="scientific">Nocardia jiangsuensis</name>
    <dbReference type="NCBI Taxonomy" id="1691563"/>
    <lineage>
        <taxon>Bacteria</taxon>
        <taxon>Bacillati</taxon>
        <taxon>Actinomycetota</taxon>
        <taxon>Actinomycetes</taxon>
        <taxon>Mycobacteriales</taxon>
        <taxon>Nocardiaceae</taxon>
        <taxon>Nocardia</taxon>
    </lineage>
</organism>
<evidence type="ECO:0000256" key="1">
    <source>
        <dbReference type="SAM" id="MobiDB-lite"/>
    </source>
</evidence>
<gene>
    <name evidence="3" type="ORF">ACFO0B_29160</name>
</gene>
<proteinExistence type="predicted"/>
<accession>A0ABV8E1N9</accession>
<feature type="region of interest" description="Disordered" evidence="1">
    <location>
        <begin position="31"/>
        <end position="71"/>
    </location>
</feature>
<comment type="caution">
    <text evidence="3">The sequence shown here is derived from an EMBL/GenBank/DDBJ whole genome shotgun (WGS) entry which is preliminary data.</text>
</comment>
<feature type="signal peptide" evidence="2">
    <location>
        <begin position="1"/>
        <end position="25"/>
    </location>
</feature>
<feature type="compositionally biased region" description="Low complexity" evidence="1">
    <location>
        <begin position="45"/>
        <end position="55"/>
    </location>
</feature>
<keyword evidence="4" id="KW-1185">Reference proteome</keyword>
<evidence type="ECO:0000313" key="3">
    <source>
        <dbReference type="EMBL" id="MFC3966080.1"/>
    </source>
</evidence>
<evidence type="ECO:0000313" key="4">
    <source>
        <dbReference type="Proteomes" id="UP001595696"/>
    </source>
</evidence>
<evidence type="ECO:0000256" key="2">
    <source>
        <dbReference type="SAM" id="SignalP"/>
    </source>
</evidence>
<feature type="chain" id="PRO_5046831137" evidence="2">
    <location>
        <begin position="26"/>
        <end position="479"/>
    </location>
</feature>
<dbReference type="EMBL" id="JBHSAX010000033">
    <property type="protein sequence ID" value="MFC3966080.1"/>
    <property type="molecule type" value="Genomic_DNA"/>
</dbReference>
<protein>
    <submittedName>
        <fullName evidence="3">Metallopeptidase</fullName>
    </submittedName>
</protein>
<sequence>MRTTLPRLRAAILATGLLLTGCASGFTDDGPRAATAAENPWQIAGSTSSTGPSGPRDNVPDTGKRAENGDGGAMDTLALNALADVETFWQAEWPKHFQGAFAPVAKIISWDATAPKNQAVEFCGEDTYQFVNAAYCGRDHSIGWDRGILLPELVQSFDDMAVVMVLAHEYGHAVQGQAKMSNRATPTLVQEQQADCLAGAFLRHVAEGDSAHFTLNTTDGLNAVLGATVAVRDRDPNDPDNVHGTAFERITAVQVGYTDGVAGCIRIDRAEIEARRGSLPVTFEYGEEEGQLPVDRESLTSMAAELGRIMPLSAAPKFDYSGTGRSCAGAPPTEPVSYCPDTDTVGSDVADLAERGGPAAGAEAPLSAIVTGDYNAFVAFVSRYTLAVQRDRGLSLTGAEGAGLRTACLSGAVTTALSREGSDPRLSAGDLDEAVSGLLADGFVASDVRGEVVPSGFARLEAFRLGVLEGEQSCYTRYA</sequence>